<keyword evidence="2" id="KW-0732">Signal</keyword>
<evidence type="ECO:0000256" key="1">
    <source>
        <dbReference type="SAM" id="MobiDB-lite"/>
    </source>
</evidence>
<feature type="compositionally biased region" description="Low complexity" evidence="1">
    <location>
        <begin position="73"/>
        <end position="86"/>
    </location>
</feature>
<evidence type="ECO:0000313" key="3">
    <source>
        <dbReference type="EMBL" id="OCH85918.1"/>
    </source>
</evidence>
<feature type="region of interest" description="Disordered" evidence="1">
    <location>
        <begin position="68"/>
        <end position="106"/>
    </location>
</feature>
<feature type="chain" id="PRO_5034601207" evidence="2">
    <location>
        <begin position="21"/>
        <end position="128"/>
    </location>
</feature>
<organism evidence="3 4">
    <name type="scientific">Obba rivulosa</name>
    <dbReference type="NCBI Taxonomy" id="1052685"/>
    <lineage>
        <taxon>Eukaryota</taxon>
        <taxon>Fungi</taxon>
        <taxon>Dikarya</taxon>
        <taxon>Basidiomycota</taxon>
        <taxon>Agaricomycotina</taxon>
        <taxon>Agaricomycetes</taxon>
        <taxon>Polyporales</taxon>
        <taxon>Gelatoporiaceae</taxon>
        <taxon>Obba</taxon>
    </lineage>
</organism>
<name>A0A8E2DKL2_9APHY</name>
<sequence length="128" mass="14019">MLSRTIFTWIAVGLAGFTAADPMTVLLMAPADNGDAISTTITATFTVPEPATTETITRTFTLAEYAFDGEPKSTSGSTNSDWSSSSWRHHHHHHHSSSFSSFSHPTPKPTIGNAYPSYPPYPEYHNFD</sequence>
<dbReference type="AlphaFoldDB" id="A0A8E2DKL2"/>
<evidence type="ECO:0000256" key="2">
    <source>
        <dbReference type="SAM" id="SignalP"/>
    </source>
</evidence>
<protein>
    <submittedName>
        <fullName evidence="3">Uncharacterized protein</fullName>
    </submittedName>
</protein>
<dbReference type="Proteomes" id="UP000250043">
    <property type="component" value="Unassembled WGS sequence"/>
</dbReference>
<evidence type="ECO:0000313" key="4">
    <source>
        <dbReference type="Proteomes" id="UP000250043"/>
    </source>
</evidence>
<gene>
    <name evidence="3" type="ORF">OBBRIDRAFT_807163</name>
</gene>
<reference evidence="3 4" key="1">
    <citation type="submission" date="2016-07" db="EMBL/GenBank/DDBJ databases">
        <title>Draft genome of the white-rot fungus Obba rivulosa 3A-2.</title>
        <authorList>
            <consortium name="DOE Joint Genome Institute"/>
            <person name="Miettinen O."/>
            <person name="Riley R."/>
            <person name="Acob R."/>
            <person name="Barry K."/>
            <person name="Cullen D."/>
            <person name="De Vries R."/>
            <person name="Hainaut M."/>
            <person name="Hatakka A."/>
            <person name="Henrissat B."/>
            <person name="Hilden K."/>
            <person name="Kuo R."/>
            <person name="Labutti K."/>
            <person name="Lipzen A."/>
            <person name="Makela M.R."/>
            <person name="Sandor L."/>
            <person name="Spatafora J.W."/>
            <person name="Grigoriev I.V."/>
            <person name="Hibbett D.S."/>
        </authorList>
    </citation>
    <scope>NUCLEOTIDE SEQUENCE [LARGE SCALE GENOMIC DNA]</scope>
    <source>
        <strain evidence="3 4">3A-2</strain>
    </source>
</reference>
<feature type="signal peptide" evidence="2">
    <location>
        <begin position="1"/>
        <end position="20"/>
    </location>
</feature>
<dbReference type="EMBL" id="KV722555">
    <property type="protein sequence ID" value="OCH85918.1"/>
    <property type="molecule type" value="Genomic_DNA"/>
</dbReference>
<proteinExistence type="predicted"/>
<keyword evidence="4" id="KW-1185">Reference proteome</keyword>
<feature type="compositionally biased region" description="Basic residues" evidence="1">
    <location>
        <begin position="87"/>
        <end position="96"/>
    </location>
</feature>
<accession>A0A8E2DKL2</accession>